<dbReference type="EMBL" id="JABSOD010000014">
    <property type="protein sequence ID" value="NRQ43566.1"/>
    <property type="molecule type" value="Genomic_DNA"/>
</dbReference>
<sequence length="291" mass="32651">MAQSLSATTGSEIERVTRLCRRLEFFVARPPLQVRPLSHGESNQSYYVKTAQAEYVLRCYPADLAVCRQQELRCQHAAAARGLAPAPLCLNNHYQVMLSDYISNGQPFDYQRHGHKALLATLAAFHQLSVQTAVLEPYDYLQQQLALLPRAIRPAPADLATLYRAVTQLANQPADKVLCHLDLHAGNLLWASQRLWLLDFEYSQQADSSLDLAALSLHFKLNETAEQLLISGYAAERGVAELTEVLQQKILPAKQLYSGFCWLWYLGLPNAQAQAAYWQQNMQQLAALQAT</sequence>
<dbReference type="RefSeq" id="WP_173501806.1">
    <property type="nucleotide sequence ID" value="NZ_JABSOD010000014.1"/>
</dbReference>
<dbReference type="Gene3D" id="3.90.1200.10">
    <property type="match status" value="1"/>
</dbReference>
<evidence type="ECO:0000313" key="2">
    <source>
        <dbReference type="EMBL" id="NRQ43566.1"/>
    </source>
</evidence>
<dbReference type="GO" id="GO:0006646">
    <property type="term" value="P:phosphatidylethanolamine biosynthetic process"/>
    <property type="evidence" value="ECO:0007669"/>
    <property type="project" value="TreeGrafter"/>
</dbReference>
<gene>
    <name evidence="2" type="ORF">HRH59_13515</name>
</gene>
<keyword evidence="2" id="KW-0808">Transferase</keyword>
<evidence type="ECO:0000313" key="3">
    <source>
        <dbReference type="Proteomes" id="UP000523161"/>
    </source>
</evidence>
<protein>
    <submittedName>
        <fullName evidence="2">Phosphotransferase</fullName>
    </submittedName>
</protein>
<organism evidence="2 3">
    <name type="scientific">Rheinheimera lutimaris</name>
    <dbReference type="NCBI Taxonomy" id="2740584"/>
    <lineage>
        <taxon>Bacteria</taxon>
        <taxon>Pseudomonadati</taxon>
        <taxon>Pseudomonadota</taxon>
        <taxon>Gammaproteobacteria</taxon>
        <taxon>Chromatiales</taxon>
        <taxon>Chromatiaceae</taxon>
        <taxon>Rheinheimera</taxon>
    </lineage>
</organism>
<dbReference type="SUPFAM" id="SSF56112">
    <property type="entry name" value="Protein kinase-like (PK-like)"/>
    <property type="match status" value="1"/>
</dbReference>
<dbReference type="GO" id="GO:0005737">
    <property type="term" value="C:cytoplasm"/>
    <property type="evidence" value="ECO:0007669"/>
    <property type="project" value="TreeGrafter"/>
</dbReference>
<accession>A0A7Y5ATB8</accession>
<reference evidence="2 3" key="1">
    <citation type="submission" date="2020-06" db="EMBL/GenBank/DDBJ databases">
        <title>Rheinheimera sp. nov., a marine bacterium isolated from coastal.</title>
        <authorList>
            <person name="Yu Q."/>
            <person name="Qi Y."/>
            <person name="Pu J."/>
        </authorList>
    </citation>
    <scope>NUCLEOTIDE SEQUENCE [LARGE SCALE GENOMIC DNA]</scope>
    <source>
        <strain evidence="2 3">YQF-2</strain>
    </source>
</reference>
<dbReference type="InterPro" id="IPR002575">
    <property type="entry name" value="Aminoglycoside_PTrfase"/>
</dbReference>
<dbReference type="Proteomes" id="UP000523161">
    <property type="component" value="Unassembled WGS sequence"/>
</dbReference>
<dbReference type="Gene3D" id="3.30.200.20">
    <property type="entry name" value="Phosphorylase Kinase, domain 1"/>
    <property type="match status" value="1"/>
</dbReference>
<dbReference type="AlphaFoldDB" id="A0A7Y5ATB8"/>
<dbReference type="PANTHER" id="PTHR22603">
    <property type="entry name" value="CHOLINE/ETHANOALAMINE KINASE"/>
    <property type="match status" value="1"/>
</dbReference>
<evidence type="ECO:0000259" key="1">
    <source>
        <dbReference type="Pfam" id="PF01636"/>
    </source>
</evidence>
<proteinExistence type="predicted"/>
<feature type="domain" description="Aminoglycoside phosphotransferase" evidence="1">
    <location>
        <begin position="34"/>
        <end position="232"/>
    </location>
</feature>
<dbReference type="InterPro" id="IPR011009">
    <property type="entry name" value="Kinase-like_dom_sf"/>
</dbReference>
<name>A0A7Y5ATB8_9GAMM</name>
<dbReference type="GO" id="GO:0004305">
    <property type="term" value="F:ethanolamine kinase activity"/>
    <property type="evidence" value="ECO:0007669"/>
    <property type="project" value="TreeGrafter"/>
</dbReference>
<comment type="caution">
    <text evidence="2">The sequence shown here is derived from an EMBL/GenBank/DDBJ whole genome shotgun (WGS) entry which is preliminary data.</text>
</comment>
<keyword evidence="3" id="KW-1185">Reference proteome</keyword>
<dbReference type="Pfam" id="PF01636">
    <property type="entry name" value="APH"/>
    <property type="match status" value="1"/>
</dbReference>
<dbReference type="PANTHER" id="PTHR22603:SF66">
    <property type="entry name" value="ETHANOLAMINE KINASE"/>
    <property type="match status" value="1"/>
</dbReference>